<evidence type="ECO:0000313" key="1">
    <source>
        <dbReference type="EMBL" id="MCD9643703.1"/>
    </source>
</evidence>
<comment type="caution">
    <text evidence="1">The sequence shown here is derived from an EMBL/GenBank/DDBJ whole genome shotgun (WGS) entry which is preliminary data.</text>
</comment>
<gene>
    <name evidence="1" type="ORF">HAX54_031360</name>
</gene>
<keyword evidence="2" id="KW-1185">Reference proteome</keyword>
<evidence type="ECO:0000313" key="2">
    <source>
        <dbReference type="Proteomes" id="UP000823775"/>
    </source>
</evidence>
<organism evidence="1 2">
    <name type="scientific">Datura stramonium</name>
    <name type="common">Jimsonweed</name>
    <name type="synonym">Common thornapple</name>
    <dbReference type="NCBI Taxonomy" id="4076"/>
    <lineage>
        <taxon>Eukaryota</taxon>
        <taxon>Viridiplantae</taxon>
        <taxon>Streptophyta</taxon>
        <taxon>Embryophyta</taxon>
        <taxon>Tracheophyta</taxon>
        <taxon>Spermatophyta</taxon>
        <taxon>Magnoliopsida</taxon>
        <taxon>eudicotyledons</taxon>
        <taxon>Gunneridae</taxon>
        <taxon>Pentapetalae</taxon>
        <taxon>asterids</taxon>
        <taxon>lamiids</taxon>
        <taxon>Solanales</taxon>
        <taxon>Solanaceae</taxon>
        <taxon>Solanoideae</taxon>
        <taxon>Datureae</taxon>
        <taxon>Datura</taxon>
    </lineage>
</organism>
<reference evidence="1 2" key="1">
    <citation type="journal article" date="2021" name="BMC Genomics">
        <title>Datura genome reveals duplications of psychoactive alkaloid biosynthetic genes and high mutation rate following tissue culture.</title>
        <authorList>
            <person name="Rajewski A."/>
            <person name="Carter-House D."/>
            <person name="Stajich J."/>
            <person name="Litt A."/>
        </authorList>
    </citation>
    <scope>NUCLEOTIDE SEQUENCE [LARGE SCALE GENOMIC DNA]</scope>
    <source>
        <strain evidence="1">AR-01</strain>
    </source>
</reference>
<dbReference type="PANTHER" id="PTHR22731">
    <property type="entry name" value="RIBONUCLEASES P/MRP PROTEIN SUBUNIT POP1"/>
    <property type="match status" value="1"/>
</dbReference>
<dbReference type="PANTHER" id="PTHR22731:SF3">
    <property type="entry name" value="RIBONUCLEASES P_MRP PROTEIN SUBUNIT POP1"/>
    <property type="match status" value="1"/>
</dbReference>
<sequence length="128" mass="14756">MKLLSCLSLENEVSHGLSECIDLWDAKKGFDPPIEENILCMEKHHQCMELFRIELPCFPRKFPDCNAYSCFMASEEAAYDEKSELHSPHTRTWKVPVSSPWDSVRLALEGLSGARHGRIPHEHFLQMI</sequence>
<name>A0ABS8VBY5_DATST</name>
<dbReference type="EMBL" id="JACEIK010003974">
    <property type="protein sequence ID" value="MCD9643703.1"/>
    <property type="molecule type" value="Genomic_DNA"/>
</dbReference>
<protein>
    <submittedName>
        <fullName evidence="1">Uncharacterized protein</fullName>
    </submittedName>
</protein>
<dbReference type="InterPro" id="IPR039182">
    <property type="entry name" value="Pop1"/>
</dbReference>
<accession>A0ABS8VBY5</accession>
<proteinExistence type="predicted"/>
<dbReference type="Proteomes" id="UP000823775">
    <property type="component" value="Unassembled WGS sequence"/>
</dbReference>